<dbReference type="STRING" id="1193518.BN13_530001"/>
<dbReference type="Proteomes" id="UP000035720">
    <property type="component" value="Unassembled WGS sequence"/>
</dbReference>
<organism evidence="1 2">
    <name type="scientific">Nostocoides jenkinsii Ben 74</name>
    <dbReference type="NCBI Taxonomy" id="1193518"/>
    <lineage>
        <taxon>Bacteria</taxon>
        <taxon>Bacillati</taxon>
        <taxon>Actinomycetota</taxon>
        <taxon>Actinomycetes</taxon>
        <taxon>Micrococcales</taxon>
        <taxon>Intrasporangiaceae</taxon>
        <taxon>Nostocoides</taxon>
    </lineage>
</organism>
<dbReference type="EMBL" id="CAJC01000165">
    <property type="protein sequence ID" value="CCI53971.1"/>
    <property type="molecule type" value="Genomic_DNA"/>
</dbReference>
<reference evidence="1 2" key="1">
    <citation type="journal article" date="2013" name="ISME J.">
        <title>A metabolic model for members of the genus Tetrasphaera involved in enhanced biological phosphorus removal.</title>
        <authorList>
            <person name="Kristiansen R."/>
            <person name="Nguyen H.T.T."/>
            <person name="Saunders A.M."/>
            <person name="Nielsen J.L."/>
            <person name="Wimmer R."/>
            <person name="Le V.Q."/>
            <person name="McIlroy S.J."/>
            <person name="Petrovski S."/>
            <person name="Seviour R.J."/>
            <person name="Calteau A."/>
            <person name="Nielsen K.L."/>
            <person name="Nielsen P.H."/>
        </authorList>
    </citation>
    <scope>NUCLEOTIDE SEQUENCE [LARGE SCALE GENOMIC DNA]</scope>
    <source>
        <strain evidence="1 2">Ben 74</strain>
    </source>
</reference>
<dbReference type="AlphaFoldDB" id="A0A077M9G3"/>
<sequence>MPPTARRSLRSQTLMFRMIRLAPLAIVRGFAPRMPPKARRSLRSQTLMFRTIRLAPLAIVRRFAIVPGTPQPSSRRWTTSS</sequence>
<accession>A0A077M9G3</accession>
<keyword evidence="2" id="KW-1185">Reference proteome</keyword>
<comment type="caution">
    <text evidence="1">The sequence shown here is derived from an EMBL/GenBank/DDBJ whole genome shotgun (WGS) entry which is preliminary data.</text>
</comment>
<evidence type="ECO:0000313" key="1">
    <source>
        <dbReference type="EMBL" id="CCI53971.1"/>
    </source>
</evidence>
<evidence type="ECO:0000313" key="2">
    <source>
        <dbReference type="Proteomes" id="UP000035720"/>
    </source>
</evidence>
<name>A0A077M9G3_9MICO</name>
<protein>
    <submittedName>
        <fullName evidence="1">Uncharacterized protein</fullName>
    </submittedName>
</protein>
<gene>
    <name evidence="1" type="ORF">BN13_530001</name>
</gene>
<proteinExistence type="predicted"/>